<name>A0A9Q0RDD4_ANAIG</name>
<dbReference type="GO" id="GO:0015386">
    <property type="term" value="F:potassium:proton antiporter activity"/>
    <property type="evidence" value="ECO:0007669"/>
    <property type="project" value="TreeGrafter"/>
</dbReference>
<dbReference type="GO" id="GO:0098719">
    <property type="term" value="P:sodium ion import across plasma membrane"/>
    <property type="evidence" value="ECO:0007669"/>
    <property type="project" value="TreeGrafter"/>
</dbReference>
<keyword evidence="7" id="KW-0406">Ion transport</keyword>
<evidence type="ECO:0000256" key="6">
    <source>
        <dbReference type="ARBA" id="ARBA00023053"/>
    </source>
</evidence>
<feature type="transmembrane region" description="Helical" evidence="11">
    <location>
        <begin position="6"/>
        <end position="34"/>
    </location>
</feature>
<dbReference type="GO" id="GO:0005886">
    <property type="term" value="C:plasma membrane"/>
    <property type="evidence" value="ECO:0007669"/>
    <property type="project" value="UniProtKB-SubCell"/>
</dbReference>
<dbReference type="GO" id="GO:0051453">
    <property type="term" value="P:regulation of intracellular pH"/>
    <property type="evidence" value="ECO:0007669"/>
    <property type="project" value="TreeGrafter"/>
</dbReference>
<evidence type="ECO:0000256" key="1">
    <source>
        <dbReference type="ARBA" id="ARBA00004651"/>
    </source>
</evidence>
<evidence type="ECO:0000256" key="8">
    <source>
        <dbReference type="ARBA" id="ARBA00023136"/>
    </source>
</evidence>
<feature type="compositionally biased region" description="Basic and acidic residues" evidence="10">
    <location>
        <begin position="403"/>
        <end position="421"/>
    </location>
</feature>
<sequence length="421" mass="48972">MESALFFSLAWCSYMLSAALDLSGIAAILFCGIFMGHYTIHNIGERSQKITKEAIYLIAYLSEAFVFLYLGLAVFSFNESYNLPLIGFAILACLFSRALNIYPISAIVNLWRKYNKIFQSHQFMIWFSGLRGAVAFALSIRLKTEHSKSLMTTTLMVVVFTVIFLGGFTPLLVKKLKLENTVIDKFPHGQGQKDSISGEPIDREYTRPVRSNPFLRMDRKYFIPFFTKKKYHQSLRSPGFEMENLSTDKTKKNSIEKDYVKVTHRNKRINTESQDILLENEDVNDLDEEIMDQWKEIQISNSKNHNKTRNNKNSYQKIFDENDDDFDKNNDNKADNFDDDFDKNNENQIVENDSDSNQKTDKKIRNDQSLEKDEKFNKDSTDEKFNTDLDSNLDSNLEQNENINEKKEEFLNLDEKSEKDV</sequence>
<protein>
    <submittedName>
        <fullName evidence="13">Sodium/hydrogen exchanger 8</fullName>
    </submittedName>
</protein>
<feature type="transmembrane region" description="Helical" evidence="11">
    <location>
        <begin position="154"/>
        <end position="173"/>
    </location>
</feature>
<dbReference type="PANTHER" id="PTHR10110:SF86">
    <property type="entry name" value="SODIUM_HYDROGEN EXCHANGER 7"/>
    <property type="match status" value="1"/>
</dbReference>
<dbReference type="OrthoDB" id="196264at2759"/>
<evidence type="ECO:0000313" key="14">
    <source>
        <dbReference type="Proteomes" id="UP001149090"/>
    </source>
</evidence>
<comment type="subcellular location">
    <subcellularLocation>
        <location evidence="1">Cell membrane</location>
        <topology evidence="1">Multi-pass membrane protein</topology>
    </subcellularLocation>
</comment>
<keyword evidence="9" id="KW-0739">Sodium transport</keyword>
<keyword evidence="8 11" id="KW-0472">Membrane</keyword>
<dbReference type="Pfam" id="PF00999">
    <property type="entry name" value="Na_H_Exchanger"/>
    <property type="match status" value="1"/>
</dbReference>
<proteinExistence type="predicted"/>
<evidence type="ECO:0000256" key="3">
    <source>
        <dbReference type="ARBA" id="ARBA00022475"/>
    </source>
</evidence>
<evidence type="ECO:0000256" key="9">
    <source>
        <dbReference type="ARBA" id="ARBA00023201"/>
    </source>
</evidence>
<gene>
    <name evidence="13" type="ORF">M0811_06861</name>
</gene>
<evidence type="ECO:0000256" key="2">
    <source>
        <dbReference type="ARBA" id="ARBA00022448"/>
    </source>
</evidence>
<evidence type="ECO:0000256" key="7">
    <source>
        <dbReference type="ARBA" id="ARBA00023065"/>
    </source>
</evidence>
<evidence type="ECO:0000313" key="13">
    <source>
        <dbReference type="EMBL" id="KAJ5075999.1"/>
    </source>
</evidence>
<keyword evidence="6" id="KW-0915">Sodium</keyword>
<reference evidence="13" key="1">
    <citation type="submission" date="2022-10" db="EMBL/GenBank/DDBJ databases">
        <title>Novel sulphate-reducing endosymbionts in the free-living metamonad Anaeramoeba.</title>
        <authorList>
            <person name="Jerlstrom-Hultqvist J."/>
            <person name="Cepicka I."/>
            <person name="Gallot-Lavallee L."/>
            <person name="Salas-Leiva D."/>
            <person name="Curtis B.A."/>
            <person name="Zahonova K."/>
            <person name="Pipaliya S."/>
            <person name="Dacks J."/>
            <person name="Roger A.J."/>
        </authorList>
    </citation>
    <scope>NUCLEOTIDE SEQUENCE</scope>
    <source>
        <strain evidence="13">BMAN</strain>
    </source>
</reference>
<organism evidence="13 14">
    <name type="scientific">Anaeramoeba ignava</name>
    <name type="common">Anaerobic marine amoeba</name>
    <dbReference type="NCBI Taxonomy" id="1746090"/>
    <lineage>
        <taxon>Eukaryota</taxon>
        <taxon>Metamonada</taxon>
        <taxon>Anaeramoebidae</taxon>
        <taxon>Anaeramoeba</taxon>
    </lineage>
</organism>
<evidence type="ECO:0000256" key="5">
    <source>
        <dbReference type="ARBA" id="ARBA00022989"/>
    </source>
</evidence>
<dbReference type="PANTHER" id="PTHR10110">
    <property type="entry name" value="SODIUM/HYDROGEN EXCHANGER"/>
    <property type="match status" value="1"/>
</dbReference>
<feature type="compositionally biased region" description="Basic and acidic residues" evidence="10">
    <location>
        <begin position="356"/>
        <end position="387"/>
    </location>
</feature>
<feature type="domain" description="Cation/H+ exchanger transmembrane" evidence="12">
    <location>
        <begin position="2"/>
        <end position="174"/>
    </location>
</feature>
<comment type="caution">
    <text evidence="13">The sequence shown here is derived from an EMBL/GenBank/DDBJ whole genome shotgun (WGS) entry which is preliminary data.</text>
</comment>
<evidence type="ECO:0000256" key="4">
    <source>
        <dbReference type="ARBA" id="ARBA00022692"/>
    </source>
</evidence>
<evidence type="ECO:0000259" key="12">
    <source>
        <dbReference type="Pfam" id="PF00999"/>
    </source>
</evidence>
<dbReference type="AlphaFoldDB" id="A0A9Q0RDD4"/>
<dbReference type="InterPro" id="IPR006153">
    <property type="entry name" value="Cation/H_exchanger_TM"/>
</dbReference>
<dbReference type="EMBL" id="JAPDFW010000063">
    <property type="protein sequence ID" value="KAJ5075999.1"/>
    <property type="molecule type" value="Genomic_DNA"/>
</dbReference>
<dbReference type="InterPro" id="IPR018422">
    <property type="entry name" value="Cation/H_exchanger_CPA1"/>
</dbReference>
<dbReference type="Proteomes" id="UP001149090">
    <property type="component" value="Unassembled WGS sequence"/>
</dbReference>
<accession>A0A9Q0RDD4</accession>
<evidence type="ECO:0000256" key="10">
    <source>
        <dbReference type="SAM" id="MobiDB-lite"/>
    </source>
</evidence>
<feature type="transmembrane region" description="Helical" evidence="11">
    <location>
        <begin position="83"/>
        <end position="111"/>
    </location>
</feature>
<keyword evidence="14" id="KW-1185">Reference proteome</keyword>
<feature type="transmembrane region" description="Helical" evidence="11">
    <location>
        <begin position="123"/>
        <end position="142"/>
    </location>
</feature>
<feature type="region of interest" description="Disordered" evidence="10">
    <location>
        <begin position="319"/>
        <end position="421"/>
    </location>
</feature>
<feature type="compositionally biased region" description="Basic and acidic residues" evidence="10">
    <location>
        <begin position="327"/>
        <end position="336"/>
    </location>
</feature>
<feature type="transmembrane region" description="Helical" evidence="11">
    <location>
        <begin position="55"/>
        <end position="77"/>
    </location>
</feature>
<evidence type="ECO:0000256" key="11">
    <source>
        <dbReference type="SAM" id="Phobius"/>
    </source>
</evidence>
<dbReference type="GO" id="GO:0015385">
    <property type="term" value="F:sodium:proton antiporter activity"/>
    <property type="evidence" value="ECO:0007669"/>
    <property type="project" value="InterPro"/>
</dbReference>
<keyword evidence="3" id="KW-1003">Cell membrane</keyword>
<keyword evidence="4 11" id="KW-0812">Transmembrane</keyword>
<keyword evidence="2" id="KW-0813">Transport</keyword>
<keyword evidence="5 11" id="KW-1133">Transmembrane helix</keyword>